<feature type="region of interest" description="Disordered" evidence="8">
    <location>
        <begin position="293"/>
        <end position="370"/>
    </location>
</feature>
<feature type="compositionally biased region" description="Low complexity" evidence="8">
    <location>
        <begin position="313"/>
        <end position="330"/>
    </location>
</feature>
<feature type="compositionally biased region" description="Basic and acidic residues" evidence="8">
    <location>
        <begin position="115"/>
        <end position="155"/>
    </location>
</feature>
<evidence type="ECO:0000256" key="4">
    <source>
        <dbReference type="ARBA" id="ARBA00022803"/>
    </source>
</evidence>
<evidence type="ECO:0000256" key="5">
    <source>
        <dbReference type="ARBA" id="ARBA00023242"/>
    </source>
</evidence>
<dbReference type="Proteomes" id="UP001233999">
    <property type="component" value="Unassembled WGS sequence"/>
</dbReference>
<comment type="similarity">
    <text evidence="2">Belongs to the NASP family.</text>
</comment>
<feature type="repeat" description="TPR" evidence="6">
    <location>
        <begin position="201"/>
        <end position="234"/>
    </location>
</feature>
<evidence type="ECO:0000256" key="3">
    <source>
        <dbReference type="ARBA" id="ARBA00022737"/>
    </source>
</evidence>
<evidence type="ECO:0000313" key="9">
    <source>
        <dbReference type="EMBL" id="KAJ9585238.1"/>
    </source>
</evidence>
<feature type="coiled-coil region" evidence="7">
    <location>
        <begin position="214"/>
        <end position="241"/>
    </location>
</feature>
<dbReference type="GO" id="GO:0006335">
    <property type="term" value="P:DNA replication-dependent chromatin assembly"/>
    <property type="evidence" value="ECO:0007669"/>
    <property type="project" value="TreeGrafter"/>
</dbReference>
<dbReference type="InterPro" id="IPR013105">
    <property type="entry name" value="TPR_2"/>
</dbReference>
<dbReference type="InterPro" id="IPR051730">
    <property type="entry name" value="NASP-like"/>
</dbReference>
<dbReference type="InterPro" id="IPR011990">
    <property type="entry name" value="TPR-like_helical_dom_sf"/>
</dbReference>
<proteinExistence type="inferred from homology"/>
<accession>A0AAD8ECG8</accession>
<organism evidence="9 10">
    <name type="scientific">Diploptera punctata</name>
    <name type="common">Pacific beetle cockroach</name>
    <dbReference type="NCBI Taxonomy" id="6984"/>
    <lineage>
        <taxon>Eukaryota</taxon>
        <taxon>Metazoa</taxon>
        <taxon>Ecdysozoa</taxon>
        <taxon>Arthropoda</taxon>
        <taxon>Hexapoda</taxon>
        <taxon>Insecta</taxon>
        <taxon>Pterygota</taxon>
        <taxon>Neoptera</taxon>
        <taxon>Polyneoptera</taxon>
        <taxon>Dictyoptera</taxon>
        <taxon>Blattodea</taxon>
        <taxon>Blaberoidea</taxon>
        <taxon>Blaberidae</taxon>
        <taxon>Diplopterinae</taxon>
        <taxon>Diploptera</taxon>
    </lineage>
</organism>
<comment type="subcellular location">
    <subcellularLocation>
        <location evidence="1">Nucleus</location>
    </subcellularLocation>
</comment>
<comment type="caution">
    <text evidence="9">The sequence shown here is derived from an EMBL/GenBank/DDBJ whole genome shotgun (WGS) entry which is preliminary data.</text>
</comment>
<evidence type="ECO:0000256" key="8">
    <source>
        <dbReference type="SAM" id="MobiDB-lite"/>
    </source>
</evidence>
<dbReference type="PROSITE" id="PS50005">
    <property type="entry name" value="TPR"/>
    <property type="match status" value="1"/>
</dbReference>
<evidence type="ECO:0008006" key="11">
    <source>
        <dbReference type="Google" id="ProtNLM"/>
    </source>
</evidence>
<dbReference type="SMART" id="SM00028">
    <property type="entry name" value="TPR"/>
    <property type="match status" value="1"/>
</dbReference>
<dbReference type="GO" id="GO:0034080">
    <property type="term" value="P:CENP-A containing chromatin assembly"/>
    <property type="evidence" value="ECO:0007669"/>
    <property type="project" value="TreeGrafter"/>
</dbReference>
<feature type="compositionally biased region" description="Acidic residues" evidence="8">
    <location>
        <begin position="96"/>
        <end position="113"/>
    </location>
</feature>
<evidence type="ECO:0000256" key="2">
    <source>
        <dbReference type="ARBA" id="ARBA00008402"/>
    </source>
</evidence>
<dbReference type="SUPFAM" id="SSF48452">
    <property type="entry name" value="TPR-like"/>
    <property type="match status" value="1"/>
</dbReference>
<keyword evidence="10" id="KW-1185">Reference proteome</keyword>
<dbReference type="PROSITE" id="PS50293">
    <property type="entry name" value="TPR_REGION"/>
    <property type="match status" value="1"/>
</dbReference>
<dbReference type="Gene3D" id="1.25.40.10">
    <property type="entry name" value="Tetratricopeptide repeat domain"/>
    <property type="match status" value="1"/>
</dbReference>
<evidence type="ECO:0000256" key="1">
    <source>
        <dbReference type="ARBA" id="ARBA00004123"/>
    </source>
</evidence>
<keyword evidence="4 6" id="KW-0802">TPR repeat</keyword>
<dbReference type="PANTHER" id="PTHR15081:SF1">
    <property type="entry name" value="NUCLEAR AUTOANTIGENIC SPERM PROTEIN"/>
    <property type="match status" value="1"/>
</dbReference>
<keyword evidence="5" id="KW-0539">Nucleus</keyword>
<dbReference type="Pfam" id="PF07719">
    <property type="entry name" value="TPR_2"/>
    <property type="match status" value="1"/>
</dbReference>
<gene>
    <name evidence="9" type="ORF">L9F63_002938</name>
</gene>
<feature type="region of interest" description="Disordered" evidence="8">
    <location>
        <begin position="83"/>
        <end position="162"/>
    </location>
</feature>
<feature type="compositionally biased region" description="Basic and acidic residues" evidence="8">
    <location>
        <begin position="86"/>
        <end position="95"/>
    </location>
</feature>
<dbReference type="EMBL" id="JASPKZ010007289">
    <property type="protein sequence ID" value="KAJ9585238.1"/>
    <property type="molecule type" value="Genomic_DNA"/>
</dbReference>
<keyword evidence="3" id="KW-0677">Repeat</keyword>
<sequence>MEQETKSVSVEEECGSKEEAFTHLAQGKRHLLVKDYNEAVTSLGMACSHLSKLYGEFANECGEAYFNYGKALLELARSENGVLGIEGDHGDSHESEGDEVDDEAEDEKDENSTETEVKNEESEKDEEGKESENTKSACEENGKTDEPNEKEKSTEEESDDVDNLHLAWEIQAEDNKQMNLKLAECLEIQLQNLDEHDRCIAETHYQLGMAYTLSTDFDNAIEQYRQALKLLEKRVEYLQEREKQGVTNTEENESNPFYSIKEEITEINALLPEVKEKISDVEDFKRETKNALLAEIGPKRNGSGDGPSKQGLSSAPSSSSAAFPFSSESTSDSKPVSDISHLVRKKRKLETDSSEEKNSKQPCPDVSKPE</sequence>
<evidence type="ECO:0000313" key="10">
    <source>
        <dbReference type="Proteomes" id="UP001233999"/>
    </source>
</evidence>
<reference evidence="9" key="2">
    <citation type="submission" date="2023-05" db="EMBL/GenBank/DDBJ databases">
        <authorList>
            <person name="Fouks B."/>
        </authorList>
    </citation>
    <scope>NUCLEOTIDE SEQUENCE</scope>
    <source>
        <strain evidence="9">Stay&amp;Tobe</strain>
        <tissue evidence="9">Testes</tissue>
    </source>
</reference>
<dbReference type="GO" id="GO:0005654">
    <property type="term" value="C:nucleoplasm"/>
    <property type="evidence" value="ECO:0007669"/>
    <property type="project" value="TreeGrafter"/>
</dbReference>
<evidence type="ECO:0000256" key="7">
    <source>
        <dbReference type="SAM" id="Coils"/>
    </source>
</evidence>
<feature type="compositionally biased region" description="Basic and acidic residues" evidence="8">
    <location>
        <begin position="349"/>
        <end position="359"/>
    </location>
</feature>
<dbReference type="GO" id="GO:0042393">
    <property type="term" value="F:histone binding"/>
    <property type="evidence" value="ECO:0007669"/>
    <property type="project" value="TreeGrafter"/>
</dbReference>
<name>A0AAD8ECG8_DIPPU</name>
<evidence type="ECO:0000256" key="6">
    <source>
        <dbReference type="PROSITE-ProRule" id="PRU00339"/>
    </source>
</evidence>
<keyword evidence="7" id="KW-0175">Coiled coil</keyword>
<reference evidence="9" key="1">
    <citation type="journal article" date="2023" name="IScience">
        <title>Live-bearing cockroach genome reveals convergent evolutionary mechanisms linked to viviparity in insects and beyond.</title>
        <authorList>
            <person name="Fouks B."/>
            <person name="Harrison M.C."/>
            <person name="Mikhailova A.A."/>
            <person name="Marchal E."/>
            <person name="English S."/>
            <person name="Carruthers M."/>
            <person name="Jennings E.C."/>
            <person name="Chiamaka E.L."/>
            <person name="Frigard R.A."/>
            <person name="Pippel M."/>
            <person name="Attardo G.M."/>
            <person name="Benoit J.B."/>
            <person name="Bornberg-Bauer E."/>
            <person name="Tobe S.S."/>
        </authorList>
    </citation>
    <scope>NUCLEOTIDE SEQUENCE</scope>
    <source>
        <strain evidence="9">Stay&amp;Tobe</strain>
    </source>
</reference>
<dbReference type="AlphaFoldDB" id="A0AAD8ECG8"/>
<dbReference type="InterPro" id="IPR019734">
    <property type="entry name" value="TPR_rpt"/>
</dbReference>
<dbReference type="PANTHER" id="PTHR15081">
    <property type="entry name" value="NUCLEAR AUTOANTIGENIC SPERM PROTEIN NASP -RELATED"/>
    <property type="match status" value="1"/>
</dbReference>
<protein>
    <recommendedName>
        <fullName evidence="11">Nuclear autoantigenic sperm protein</fullName>
    </recommendedName>
</protein>